<accession>A0A0D7AKN5</accession>
<organism evidence="1 2">
    <name type="scientific">Fistulina hepatica ATCC 64428</name>
    <dbReference type="NCBI Taxonomy" id="1128425"/>
    <lineage>
        <taxon>Eukaryota</taxon>
        <taxon>Fungi</taxon>
        <taxon>Dikarya</taxon>
        <taxon>Basidiomycota</taxon>
        <taxon>Agaricomycotina</taxon>
        <taxon>Agaricomycetes</taxon>
        <taxon>Agaricomycetidae</taxon>
        <taxon>Agaricales</taxon>
        <taxon>Fistulinaceae</taxon>
        <taxon>Fistulina</taxon>
    </lineage>
</organism>
<reference evidence="1 2" key="1">
    <citation type="journal article" date="2015" name="Fungal Genet. Biol.">
        <title>Evolution of novel wood decay mechanisms in Agaricales revealed by the genome sequences of Fistulina hepatica and Cylindrobasidium torrendii.</title>
        <authorList>
            <person name="Floudas D."/>
            <person name="Held B.W."/>
            <person name="Riley R."/>
            <person name="Nagy L.G."/>
            <person name="Koehler G."/>
            <person name="Ransdell A.S."/>
            <person name="Younus H."/>
            <person name="Chow J."/>
            <person name="Chiniquy J."/>
            <person name="Lipzen A."/>
            <person name="Tritt A."/>
            <person name="Sun H."/>
            <person name="Haridas S."/>
            <person name="LaButti K."/>
            <person name="Ohm R.A."/>
            <person name="Kues U."/>
            <person name="Blanchette R.A."/>
            <person name="Grigoriev I.V."/>
            <person name="Minto R.E."/>
            <person name="Hibbett D.S."/>
        </authorList>
    </citation>
    <scope>NUCLEOTIDE SEQUENCE [LARGE SCALE GENOMIC DNA]</scope>
    <source>
        <strain evidence="1 2">ATCC 64428</strain>
    </source>
</reference>
<keyword evidence="2" id="KW-1185">Reference proteome</keyword>
<dbReference type="AlphaFoldDB" id="A0A0D7AKN5"/>
<dbReference type="EMBL" id="KN881643">
    <property type="protein sequence ID" value="KIY52430.1"/>
    <property type="molecule type" value="Genomic_DNA"/>
</dbReference>
<name>A0A0D7AKN5_9AGAR</name>
<proteinExistence type="predicted"/>
<dbReference type="Proteomes" id="UP000054144">
    <property type="component" value="Unassembled WGS sequence"/>
</dbReference>
<evidence type="ECO:0000313" key="2">
    <source>
        <dbReference type="Proteomes" id="UP000054144"/>
    </source>
</evidence>
<protein>
    <submittedName>
        <fullName evidence="1">Uncharacterized protein</fullName>
    </submittedName>
</protein>
<sequence>MSFTHSDLDAMTVELEPEAPSTKFTIKIPPMRNRVITIGPEDVDNRVLDNIQQYPRRIVGSSRLRKHMARQSAQTCVPANGSAGCSVSMQSLLPPPGSAEISFEELRIQSYLQSYLTTGQQRPRPADATNSPTPPLFQPLYIPDDGVDVHPDIVMADSESVRAPKQHGNLCIF</sequence>
<evidence type="ECO:0000313" key="1">
    <source>
        <dbReference type="EMBL" id="KIY52430.1"/>
    </source>
</evidence>
<gene>
    <name evidence="1" type="ORF">FISHEDRAFT_69849</name>
</gene>